<dbReference type="Proteomes" id="UP000054721">
    <property type="component" value="Unassembled WGS sequence"/>
</dbReference>
<accession>A0A0V1KHT1</accession>
<gene>
    <name evidence="1" type="ORF">T02_14101</name>
</gene>
<comment type="caution">
    <text evidence="1">The sequence shown here is derived from an EMBL/GenBank/DDBJ whole genome shotgun (WGS) entry which is preliminary data.</text>
</comment>
<protein>
    <submittedName>
        <fullName evidence="1">Uncharacterized protein</fullName>
    </submittedName>
</protein>
<reference evidence="1 2" key="1">
    <citation type="submission" date="2015-05" db="EMBL/GenBank/DDBJ databases">
        <title>Evolution of Trichinella species and genotypes.</title>
        <authorList>
            <person name="Korhonen P.K."/>
            <person name="Edoardo P."/>
            <person name="Giuseppe L.R."/>
            <person name="Gasser R.B."/>
        </authorList>
    </citation>
    <scope>NUCLEOTIDE SEQUENCE [LARGE SCALE GENOMIC DNA]</scope>
    <source>
        <strain evidence="1">ISS10</strain>
    </source>
</reference>
<name>A0A0V1KHT1_9BILA</name>
<feature type="non-terminal residue" evidence="1">
    <location>
        <position position="1"/>
    </location>
</feature>
<dbReference type="AlphaFoldDB" id="A0A0V1KHT1"/>
<proteinExistence type="predicted"/>
<sequence>LDNEFESLKGEEIKLEAPTNKQEMNRLASLKNDLLKRPIETGKLFYHTLFD</sequence>
<dbReference type="EMBL" id="JYDW01002787">
    <property type="protein sequence ID" value="KRZ46590.1"/>
    <property type="molecule type" value="Genomic_DNA"/>
</dbReference>
<organism evidence="1 2">
    <name type="scientific">Trichinella nativa</name>
    <dbReference type="NCBI Taxonomy" id="6335"/>
    <lineage>
        <taxon>Eukaryota</taxon>
        <taxon>Metazoa</taxon>
        <taxon>Ecdysozoa</taxon>
        <taxon>Nematoda</taxon>
        <taxon>Enoplea</taxon>
        <taxon>Dorylaimia</taxon>
        <taxon>Trichinellida</taxon>
        <taxon>Trichinellidae</taxon>
        <taxon>Trichinella</taxon>
    </lineage>
</organism>
<feature type="non-terminal residue" evidence="1">
    <location>
        <position position="51"/>
    </location>
</feature>
<evidence type="ECO:0000313" key="1">
    <source>
        <dbReference type="EMBL" id="KRZ46590.1"/>
    </source>
</evidence>
<dbReference type="OrthoDB" id="5583at2759"/>
<keyword evidence="2" id="KW-1185">Reference proteome</keyword>
<evidence type="ECO:0000313" key="2">
    <source>
        <dbReference type="Proteomes" id="UP000054721"/>
    </source>
</evidence>